<accession>A0A239TFQ2</accession>
<gene>
    <name evidence="1" type="ORF">SPI02_01940</name>
</gene>
<dbReference type="Proteomes" id="UP000321736">
    <property type="component" value="Unassembled WGS sequence"/>
</dbReference>
<sequence>MDSMKIAVLSAIVFLLIVLEIVMNSYLTPHLFLIAVISLFAVVAAGVLVSEIIKGYKQSYKE</sequence>
<organism evidence="1 2">
    <name type="scientific">Staphylococcus piscifermentans</name>
    <dbReference type="NCBI Taxonomy" id="70258"/>
    <lineage>
        <taxon>Bacteria</taxon>
        <taxon>Bacillati</taxon>
        <taxon>Bacillota</taxon>
        <taxon>Bacilli</taxon>
        <taxon>Bacillales</taxon>
        <taxon>Staphylococcaceae</taxon>
        <taxon>Staphylococcus</taxon>
    </lineage>
</organism>
<keyword evidence="2" id="KW-1185">Reference proteome</keyword>
<evidence type="ECO:0000313" key="1">
    <source>
        <dbReference type="EMBL" id="GEP83609.1"/>
    </source>
</evidence>
<comment type="caution">
    <text evidence="1">The sequence shown here is derived from an EMBL/GenBank/DDBJ whole genome shotgun (WGS) entry which is preliminary data.</text>
</comment>
<reference evidence="1 2" key="1">
    <citation type="submission" date="2019-07" db="EMBL/GenBank/DDBJ databases">
        <title>Whole genome shotgun sequence of Staphylococcus piscifermentans NBRC 109625.</title>
        <authorList>
            <person name="Hosoyama A."/>
            <person name="Uohara A."/>
            <person name="Ohji S."/>
            <person name="Ichikawa N."/>
        </authorList>
    </citation>
    <scope>NUCLEOTIDE SEQUENCE [LARGE SCALE GENOMIC DNA]</scope>
    <source>
        <strain evidence="1 2">NBRC 109625</strain>
    </source>
</reference>
<dbReference type="EMBL" id="BKAR01000002">
    <property type="protein sequence ID" value="GEP83609.1"/>
    <property type="molecule type" value="Genomic_DNA"/>
</dbReference>
<dbReference type="RefSeq" id="WP_095102840.1">
    <property type="nucleotide sequence ID" value="NZ_BKAR01000002.1"/>
</dbReference>
<protein>
    <submittedName>
        <fullName evidence="1">Uncharacterized protein</fullName>
    </submittedName>
</protein>
<proteinExistence type="predicted"/>
<evidence type="ECO:0000313" key="2">
    <source>
        <dbReference type="Proteomes" id="UP000321736"/>
    </source>
</evidence>
<name>A0A239TFQ2_9STAP</name>
<dbReference type="OrthoDB" id="2411040at2"/>
<dbReference type="AlphaFoldDB" id="A0A239TFQ2"/>